<dbReference type="FunFam" id="3.80.10.10:FF:000400">
    <property type="entry name" value="Nuclear pore complex protein NUP107"/>
    <property type="match status" value="1"/>
</dbReference>
<evidence type="ECO:0000256" key="2">
    <source>
        <dbReference type="ARBA" id="ARBA00009592"/>
    </source>
</evidence>
<protein>
    <recommendedName>
        <fullName evidence="11">Leucine-rich repeat-containing N-terminal plant-type domain-containing protein</fullName>
    </recommendedName>
</protein>
<feature type="compositionally biased region" description="Low complexity" evidence="10">
    <location>
        <begin position="318"/>
        <end position="331"/>
    </location>
</feature>
<dbReference type="PANTHER" id="PTHR48060">
    <property type="entry name" value="DNA DAMAGE-REPAIR/TOLERATION PROTEIN DRT100"/>
    <property type="match status" value="1"/>
</dbReference>
<dbReference type="Gene3D" id="3.80.10.10">
    <property type="entry name" value="Ribonuclease Inhibitor"/>
    <property type="match status" value="3"/>
</dbReference>
<dbReference type="Proteomes" id="UP000593568">
    <property type="component" value="Unassembled WGS sequence"/>
</dbReference>
<dbReference type="InterPro" id="IPR032675">
    <property type="entry name" value="LRR_dom_sf"/>
</dbReference>
<comment type="similarity">
    <text evidence="2">Belongs to the RLP family.</text>
</comment>
<dbReference type="SUPFAM" id="SSF52058">
    <property type="entry name" value="L domain-like"/>
    <property type="match status" value="1"/>
</dbReference>
<evidence type="ECO:0000259" key="11">
    <source>
        <dbReference type="Pfam" id="PF08263"/>
    </source>
</evidence>
<accession>A0A7J9ETE8</accession>
<dbReference type="Pfam" id="PF00560">
    <property type="entry name" value="LRR_1"/>
    <property type="match status" value="5"/>
</dbReference>
<evidence type="ECO:0000256" key="10">
    <source>
        <dbReference type="SAM" id="MobiDB-lite"/>
    </source>
</evidence>
<evidence type="ECO:0000256" key="7">
    <source>
        <dbReference type="ARBA" id="ARBA00022989"/>
    </source>
</evidence>
<keyword evidence="8" id="KW-0472">Membrane</keyword>
<keyword evidence="5" id="KW-0732">Signal</keyword>
<reference evidence="12 13" key="1">
    <citation type="journal article" date="2019" name="Genome Biol. Evol.">
        <title>Insights into the evolution of the New World diploid cottons (Gossypium, subgenus Houzingenia) based on genome sequencing.</title>
        <authorList>
            <person name="Grover C.E."/>
            <person name="Arick M.A. 2nd"/>
            <person name="Thrash A."/>
            <person name="Conover J.L."/>
            <person name="Sanders W.S."/>
            <person name="Peterson D.G."/>
            <person name="Frelichowski J.E."/>
            <person name="Scheffler J.A."/>
            <person name="Scheffler B.E."/>
            <person name="Wendel J.F."/>
        </authorList>
    </citation>
    <scope>NUCLEOTIDE SEQUENCE [LARGE SCALE GENOMIC DNA]</scope>
    <source>
        <strain evidence="12">8</strain>
        <tissue evidence="12">Leaf</tissue>
    </source>
</reference>
<dbReference type="AlphaFoldDB" id="A0A7J9ETE8"/>
<evidence type="ECO:0000256" key="3">
    <source>
        <dbReference type="ARBA" id="ARBA00022614"/>
    </source>
</evidence>
<dbReference type="FunFam" id="3.80.10.10:FF:000041">
    <property type="entry name" value="LRR receptor-like serine/threonine-protein kinase ERECTA"/>
    <property type="match status" value="1"/>
</dbReference>
<evidence type="ECO:0000256" key="6">
    <source>
        <dbReference type="ARBA" id="ARBA00022737"/>
    </source>
</evidence>
<feature type="non-terminal residue" evidence="12">
    <location>
        <position position="1"/>
    </location>
</feature>
<gene>
    <name evidence="12" type="ORF">Gotri_011052</name>
</gene>
<feature type="region of interest" description="Disordered" evidence="10">
    <location>
        <begin position="318"/>
        <end position="347"/>
    </location>
</feature>
<dbReference type="InterPro" id="IPR053211">
    <property type="entry name" value="DNA_repair-toleration"/>
</dbReference>
<keyword evidence="9" id="KW-0325">Glycoprotein</keyword>
<evidence type="ECO:0000256" key="9">
    <source>
        <dbReference type="ARBA" id="ARBA00023180"/>
    </source>
</evidence>
<keyword evidence="6" id="KW-0677">Repeat</keyword>
<dbReference type="PANTHER" id="PTHR48060:SF21">
    <property type="entry name" value="L DOMAIN-LIKE PROTEIN"/>
    <property type="match status" value="1"/>
</dbReference>
<evidence type="ECO:0000313" key="13">
    <source>
        <dbReference type="Proteomes" id="UP000593568"/>
    </source>
</evidence>
<dbReference type="InterPro" id="IPR013210">
    <property type="entry name" value="LRR_N_plant-typ"/>
</dbReference>
<evidence type="ECO:0000256" key="4">
    <source>
        <dbReference type="ARBA" id="ARBA00022692"/>
    </source>
</evidence>
<keyword evidence="3" id="KW-0433">Leucine-rich repeat</keyword>
<evidence type="ECO:0000256" key="5">
    <source>
        <dbReference type="ARBA" id="ARBA00022729"/>
    </source>
</evidence>
<proteinExistence type="inferred from homology"/>
<keyword evidence="7" id="KW-1133">Transmembrane helix</keyword>
<sequence length="431" mass="49116">MLIKDGTVVEDATMSCGGCDIEFKRKATRDHNRRSRHDVKQYNLRHDCEEPHTDQHALLAFKHQIIDSHNILANSWTTKNSVCNWAGVSCAAKHQRVRVLDLSNMGLIGTIPPQLGNLSFLVSRNLSRNNFQGHFPWELGRLSHLKLIDLSFNFLNGKIPSWFGRLDKVLHLNLRNNNLTGVIPPSIANLDLNFNLIRGNIPHEISKFLNLRILRLAHNPLSGSIPAVIYNISSLRMISVPHNHLSGSLPKDIGSLTELNKLLLYDNNLEGEIPQDIRNLQKLEIFDVRMNNLSGDPDIGPLGEDNDKFVYLVDYSASKSKPQPPKVQNQPPTDPPQPPKKDPNDQQWLAKPLKQPCYKKISKWVQKHNQFQQCAQEERVVVPEQKIPEVQMYETTSSYEQEFPPLEEFSKKEYLHAPKISSKLQVDAEGR</sequence>
<dbReference type="EMBL" id="JABEZW010000009">
    <property type="protein sequence ID" value="MBA0775984.1"/>
    <property type="molecule type" value="Genomic_DNA"/>
</dbReference>
<comment type="caution">
    <text evidence="12">The sequence shown here is derived from an EMBL/GenBank/DDBJ whole genome shotgun (WGS) entry which is preliminary data.</text>
</comment>
<dbReference type="InterPro" id="IPR001611">
    <property type="entry name" value="Leu-rich_rpt"/>
</dbReference>
<keyword evidence="13" id="KW-1185">Reference proteome</keyword>
<evidence type="ECO:0000256" key="1">
    <source>
        <dbReference type="ARBA" id="ARBA00004479"/>
    </source>
</evidence>
<keyword evidence="4" id="KW-0812">Transmembrane</keyword>
<name>A0A7J9ETE8_9ROSI</name>
<comment type="subcellular location">
    <subcellularLocation>
        <location evidence="1">Membrane</location>
        <topology evidence="1">Single-pass type I membrane protein</topology>
    </subcellularLocation>
</comment>
<organism evidence="12 13">
    <name type="scientific">Gossypium trilobum</name>
    <dbReference type="NCBI Taxonomy" id="34281"/>
    <lineage>
        <taxon>Eukaryota</taxon>
        <taxon>Viridiplantae</taxon>
        <taxon>Streptophyta</taxon>
        <taxon>Embryophyta</taxon>
        <taxon>Tracheophyta</taxon>
        <taxon>Spermatophyta</taxon>
        <taxon>Magnoliopsida</taxon>
        <taxon>eudicotyledons</taxon>
        <taxon>Gunneridae</taxon>
        <taxon>Pentapetalae</taxon>
        <taxon>rosids</taxon>
        <taxon>malvids</taxon>
        <taxon>Malvales</taxon>
        <taxon>Malvaceae</taxon>
        <taxon>Malvoideae</taxon>
        <taxon>Gossypium</taxon>
    </lineage>
</organism>
<feature type="domain" description="Leucine-rich repeat-containing N-terminal plant-type" evidence="11">
    <location>
        <begin position="53"/>
        <end position="90"/>
    </location>
</feature>
<dbReference type="Pfam" id="PF08263">
    <property type="entry name" value="LRRNT_2"/>
    <property type="match status" value="1"/>
</dbReference>
<dbReference type="GO" id="GO:0016020">
    <property type="term" value="C:membrane"/>
    <property type="evidence" value="ECO:0007669"/>
    <property type="project" value="UniProtKB-SubCell"/>
</dbReference>
<evidence type="ECO:0000256" key="8">
    <source>
        <dbReference type="ARBA" id="ARBA00023136"/>
    </source>
</evidence>
<evidence type="ECO:0000313" key="12">
    <source>
        <dbReference type="EMBL" id="MBA0775984.1"/>
    </source>
</evidence>